<evidence type="ECO:0000259" key="3">
    <source>
        <dbReference type="SMART" id="SM00385"/>
    </source>
</evidence>
<dbReference type="InterPro" id="IPR013763">
    <property type="entry name" value="Cyclin-like_dom"/>
</dbReference>
<dbReference type="Gene3D" id="1.10.472.10">
    <property type="entry name" value="Cyclin-like"/>
    <property type="match status" value="2"/>
</dbReference>
<evidence type="ECO:0000313" key="5">
    <source>
        <dbReference type="RefSeq" id="XP_002733315.1"/>
    </source>
</evidence>
<dbReference type="SUPFAM" id="SSF47954">
    <property type="entry name" value="Cyclin-like"/>
    <property type="match status" value="1"/>
</dbReference>
<keyword evidence="4" id="KW-1185">Reference proteome</keyword>
<reference evidence="5" key="1">
    <citation type="submission" date="2025-08" db="UniProtKB">
        <authorList>
            <consortium name="RefSeq"/>
        </authorList>
    </citation>
    <scope>IDENTIFICATION</scope>
    <source>
        <tissue evidence="5">Testes</tissue>
    </source>
</reference>
<name>A0ABM0GMQ0_SACKO</name>
<dbReference type="SMART" id="SM00385">
    <property type="entry name" value="CYCLIN"/>
    <property type="match status" value="1"/>
</dbReference>
<accession>A0ABM0GMQ0</accession>
<organism evidence="4 5">
    <name type="scientific">Saccoglossus kowalevskii</name>
    <name type="common">Acorn worm</name>
    <dbReference type="NCBI Taxonomy" id="10224"/>
    <lineage>
        <taxon>Eukaryota</taxon>
        <taxon>Metazoa</taxon>
        <taxon>Hemichordata</taxon>
        <taxon>Enteropneusta</taxon>
        <taxon>Harrimaniidae</taxon>
        <taxon>Saccoglossus</taxon>
    </lineage>
</organism>
<feature type="region of interest" description="Disordered" evidence="2">
    <location>
        <begin position="312"/>
        <end position="336"/>
    </location>
</feature>
<comment type="similarity">
    <text evidence="1">Belongs to the cyclin family.</text>
</comment>
<feature type="domain" description="Cyclin-like" evidence="3">
    <location>
        <begin position="51"/>
        <end position="137"/>
    </location>
</feature>
<evidence type="ECO:0000313" key="4">
    <source>
        <dbReference type="Proteomes" id="UP000694865"/>
    </source>
</evidence>
<sequence length="344" mass="39611">MAGIIKHPKKLHFMLDNALEKESKSWKEKNLRDTEDDENEISPRLRDEITRWMCMLNFKFKFSPETFMLSTTILDHFLASIKARPKYLKCISVSCFFLAMKMKEEDDVVPSTQELVEVSDCGCSVADVLRMEKIILDKLHWDINMTSSLDFLHNLHALLVFGCPHFLSRLGQMSPSRHLSILTARLLQCVCNNRLTAFRGSVLALALLSLELEILVPDWLAVTMMLQRLIKVDNQQVIHCRETIVSVLMGHPAVNTVYMMQQQQKSDHHGVHKKRKTTIKRKVEQIEVDEIYDSIKRLYNEEAPQDVMMVSAPSTPKSCHRQQQQDSTEGTMNTCPPLQIIEVS</sequence>
<proteinExistence type="inferred from homology"/>
<dbReference type="RefSeq" id="XP_002733315.1">
    <property type="nucleotide sequence ID" value="XM_002733269.2"/>
</dbReference>
<dbReference type="GeneID" id="100378511"/>
<dbReference type="CDD" id="cd20526">
    <property type="entry name" value="CYCLIN_CCNI-like"/>
    <property type="match status" value="1"/>
</dbReference>
<dbReference type="PANTHER" id="PTHR10177">
    <property type="entry name" value="CYCLINS"/>
    <property type="match status" value="1"/>
</dbReference>
<protein>
    <submittedName>
        <fullName evidence="5">Cyclin-I-like</fullName>
    </submittedName>
</protein>
<dbReference type="InterPro" id="IPR006671">
    <property type="entry name" value="Cyclin_N"/>
</dbReference>
<dbReference type="Pfam" id="PF00134">
    <property type="entry name" value="Cyclin_N"/>
    <property type="match status" value="1"/>
</dbReference>
<dbReference type="InterPro" id="IPR039361">
    <property type="entry name" value="Cyclin"/>
</dbReference>
<dbReference type="Proteomes" id="UP000694865">
    <property type="component" value="Unplaced"/>
</dbReference>
<evidence type="ECO:0000256" key="2">
    <source>
        <dbReference type="SAM" id="MobiDB-lite"/>
    </source>
</evidence>
<gene>
    <name evidence="5" type="primary">LOC100378511</name>
</gene>
<evidence type="ECO:0000256" key="1">
    <source>
        <dbReference type="RuleBase" id="RU000383"/>
    </source>
</evidence>
<keyword evidence="1" id="KW-0195">Cyclin</keyword>
<dbReference type="InterPro" id="IPR036915">
    <property type="entry name" value="Cyclin-like_sf"/>
</dbReference>